<gene>
    <name evidence="1" type="ORF">ILEXP_LOCUS51931</name>
</gene>
<name>A0ABC8UL80_9AQUA</name>
<proteinExistence type="predicted"/>
<dbReference type="EMBL" id="CAUOFW020008168">
    <property type="protein sequence ID" value="CAK9181820.1"/>
    <property type="molecule type" value="Genomic_DNA"/>
</dbReference>
<reference evidence="1 2" key="1">
    <citation type="submission" date="2024-02" db="EMBL/GenBank/DDBJ databases">
        <authorList>
            <person name="Vignale AGUSTIN F."/>
            <person name="Sosa J E."/>
            <person name="Modenutti C."/>
        </authorList>
    </citation>
    <scope>NUCLEOTIDE SEQUENCE [LARGE SCALE GENOMIC DNA]</scope>
</reference>
<accession>A0ABC8UL80</accession>
<evidence type="ECO:0000313" key="1">
    <source>
        <dbReference type="EMBL" id="CAK9181820.1"/>
    </source>
</evidence>
<evidence type="ECO:0000313" key="2">
    <source>
        <dbReference type="Proteomes" id="UP001642360"/>
    </source>
</evidence>
<sequence length="137" mass="15842">MCYFSILLGYNFNISSSCNFDISSSCKSLWLKQHLILIQIYLLSTKLRCCVVWPNLYVEGGRPLFEIIEILIGCFSLRMILTGLATKLLLLLEESNFLYTLTKTWWHLLSIPSVPNNSLLWGIQPLKEMHNKCIHTD</sequence>
<dbReference type="AlphaFoldDB" id="A0ABC8UL80"/>
<organism evidence="1 2">
    <name type="scientific">Ilex paraguariensis</name>
    <name type="common">yerba mate</name>
    <dbReference type="NCBI Taxonomy" id="185542"/>
    <lineage>
        <taxon>Eukaryota</taxon>
        <taxon>Viridiplantae</taxon>
        <taxon>Streptophyta</taxon>
        <taxon>Embryophyta</taxon>
        <taxon>Tracheophyta</taxon>
        <taxon>Spermatophyta</taxon>
        <taxon>Magnoliopsida</taxon>
        <taxon>eudicotyledons</taxon>
        <taxon>Gunneridae</taxon>
        <taxon>Pentapetalae</taxon>
        <taxon>asterids</taxon>
        <taxon>campanulids</taxon>
        <taxon>Aquifoliales</taxon>
        <taxon>Aquifoliaceae</taxon>
        <taxon>Ilex</taxon>
    </lineage>
</organism>
<comment type="caution">
    <text evidence="1">The sequence shown here is derived from an EMBL/GenBank/DDBJ whole genome shotgun (WGS) entry which is preliminary data.</text>
</comment>
<protein>
    <submittedName>
        <fullName evidence="1">Uncharacterized protein</fullName>
    </submittedName>
</protein>
<keyword evidence="2" id="KW-1185">Reference proteome</keyword>
<dbReference type="Proteomes" id="UP001642360">
    <property type="component" value="Unassembled WGS sequence"/>
</dbReference>